<organism evidence="2 3">
    <name type="scientific">Pseudoloma neurophilia</name>
    <dbReference type="NCBI Taxonomy" id="146866"/>
    <lineage>
        <taxon>Eukaryota</taxon>
        <taxon>Fungi</taxon>
        <taxon>Fungi incertae sedis</taxon>
        <taxon>Microsporidia</taxon>
        <taxon>Pseudoloma</taxon>
    </lineage>
</organism>
<evidence type="ECO:0000313" key="3">
    <source>
        <dbReference type="Proteomes" id="UP000051530"/>
    </source>
</evidence>
<protein>
    <recommendedName>
        <fullName evidence="4">Secreted protein</fullName>
    </recommendedName>
</protein>
<name>A0A0R0M8R9_9MICR</name>
<keyword evidence="3" id="KW-1185">Reference proteome</keyword>
<dbReference type="Proteomes" id="UP000051530">
    <property type="component" value="Unassembled WGS sequence"/>
</dbReference>
<gene>
    <name evidence="2" type="ORF">M153_1600008556</name>
</gene>
<proteinExistence type="predicted"/>
<dbReference type="VEuPathDB" id="MicrosporidiaDB:M153_1600008556"/>
<keyword evidence="1" id="KW-0732">Signal</keyword>
<dbReference type="EMBL" id="LGUB01000038">
    <property type="protein sequence ID" value="KRH94715.1"/>
    <property type="molecule type" value="Genomic_DNA"/>
</dbReference>
<comment type="caution">
    <text evidence="2">The sequence shown here is derived from an EMBL/GenBank/DDBJ whole genome shotgun (WGS) entry which is preliminary data.</text>
</comment>
<dbReference type="AlphaFoldDB" id="A0A0R0M8R9"/>
<feature type="chain" id="PRO_5006399184" description="Secreted protein" evidence="1">
    <location>
        <begin position="19"/>
        <end position="84"/>
    </location>
</feature>
<reference evidence="2 3" key="1">
    <citation type="submission" date="2015-07" db="EMBL/GenBank/DDBJ databases">
        <title>The genome of Pseudoloma neurophilia, a relevant intracellular parasite of the zebrafish.</title>
        <authorList>
            <person name="Ndikumana S."/>
            <person name="Pelin A."/>
            <person name="Sanders J."/>
            <person name="Corradi N."/>
        </authorList>
    </citation>
    <scope>NUCLEOTIDE SEQUENCE [LARGE SCALE GENOMIC DNA]</scope>
    <source>
        <strain evidence="2 3">MK1</strain>
    </source>
</reference>
<evidence type="ECO:0008006" key="4">
    <source>
        <dbReference type="Google" id="ProtNLM"/>
    </source>
</evidence>
<accession>A0A0R0M8R9</accession>
<evidence type="ECO:0000256" key="1">
    <source>
        <dbReference type="SAM" id="SignalP"/>
    </source>
</evidence>
<feature type="signal peptide" evidence="1">
    <location>
        <begin position="1"/>
        <end position="18"/>
    </location>
</feature>
<evidence type="ECO:0000313" key="2">
    <source>
        <dbReference type="EMBL" id="KRH94715.1"/>
    </source>
</evidence>
<sequence>MFFISFVMLCISWGGMKSFSIFCNKSFTTRVSDNSGKSEVSSAIARISYFCSVDHPLSFKKQFFVFLDPGHDVFTVFAQVINFD</sequence>